<dbReference type="FunFam" id="1.10.10.10:FF:000001">
    <property type="entry name" value="LysR family transcriptional regulator"/>
    <property type="match status" value="1"/>
</dbReference>
<keyword evidence="3 6" id="KW-0238">DNA-binding</keyword>
<dbReference type="SUPFAM" id="SSF46785">
    <property type="entry name" value="Winged helix' DNA-binding domain"/>
    <property type="match status" value="1"/>
</dbReference>
<evidence type="ECO:0000256" key="2">
    <source>
        <dbReference type="ARBA" id="ARBA00023015"/>
    </source>
</evidence>
<evidence type="ECO:0000313" key="7">
    <source>
        <dbReference type="Proteomes" id="UP000243859"/>
    </source>
</evidence>
<dbReference type="InterPro" id="IPR036388">
    <property type="entry name" value="WH-like_DNA-bd_sf"/>
</dbReference>
<dbReference type="Gene3D" id="3.40.190.290">
    <property type="match status" value="1"/>
</dbReference>
<keyword evidence="7" id="KW-1185">Reference proteome</keyword>
<dbReference type="InterPro" id="IPR005119">
    <property type="entry name" value="LysR_subst-bd"/>
</dbReference>
<keyword evidence="4" id="KW-0804">Transcription</keyword>
<dbReference type="GO" id="GO:0043565">
    <property type="term" value="F:sequence-specific DNA binding"/>
    <property type="evidence" value="ECO:0007669"/>
    <property type="project" value="TreeGrafter"/>
</dbReference>
<feature type="domain" description="HTH lysR-type" evidence="5">
    <location>
        <begin position="1"/>
        <end position="60"/>
    </location>
</feature>
<comment type="similarity">
    <text evidence="1">Belongs to the LysR transcriptional regulatory family.</text>
</comment>
<dbReference type="PRINTS" id="PR00039">
    <property type="entry name" value="HTHLYSR"/>
</dbReference>
<dbReference type="PROSITE" id="PS50931">
    <property type="entry name" value="HTH_LYSR"/>
    <property type="match status" value="1"/>
</dbReference>
<dbReference type="Pfam" id="PF03466">
    <property type="entry name" value="LysR_substrate"/>
    <property type="match status" value="1"/>
</dbReference>
<evidence type="ECO:0000256" key="3">
    <source>
        <dbReference type="ARBA" id="ARBA00023125"/>
    </source>
</evidence>
<dbReference type="AlphaFoldDB" id="A0A2T5BST4"/>
<dbReference type="InterPro" id="IPR000847">
    <property type="entry name" value="LysR_HTH_N"/>
</dbReference>
<accession>A0A2T5BST4</accession>
<reference evidence="6 7" key="1">
    <citation type="submission" date="2018-04" db="EMBL/GenBank/DDBJ databases">
        <title>Genomic Encyclopedia of Archaeal and Bacterial Type Strains, Phase II (KMG-II): from individual species to whole genera.</title>
        <authorList>
            <person name="Goeker M."/>
        </authorList>
    </citation>
    <scope>NUCLEOTIDE SEQUENCE [LARGE SCALE GENOMIC DNA]</scope>
    <source>
        <strain evidence="6 7">DSM 18064</strain>
    </source>
</reference>
<dbReference type="PANTHER" id="PTHR30427">
    <property type="entry name" value="TRANSCRIPTIONAL ACTIVATOR PROTEIN LYSR"/>
    <property type="match status" value="1"/>
</dbReference>
<dbReference type="InterPro" id="IPR036390">
    <property type="entry name" value="WH_DNA-bd_sf"/>
</dbReference>
<organism evidence="6 7">
    <name type="scientific">Rhodovulum imhoffii</name>
    <dbReference type="NCBI Taxonomy" id="365340"/>
    <lineage>
        <taxon>Bacteria</taxon>
        <taxon>Pseudomonadati</taxon>
        <taxon>Pseudomonadota</taxon>
        <taxon>Alphaproteobacteria</taxon>
        <taxon>Rhodobacterales</taxon>
        <taxon>Paracoccaceae</taxon>
        <taxon>Rhodovulum</taxon>
    </lineage>
</organism>
<dbReference type="SUPFAM" id="SSF53850">
    <property type="entry name" value="Periplasmic binding protein-like II"/>
    <property type="match status" value="1"/>
</dbReference>
<keyword evidence="2" id="KW-0805">Transcription regulation</keyword>
<dbReference type="EMBL" id="QAAA01000006">
    <property type="protein sequence ID" value="PTN02446.1"/>
    <property type="molecule type" value="Genomic_DNA"/>
</dbReference>
<dbReference type="RefSeq" id="WP_107891663.1">
    <property type="nucleotide sequence ID" value="NZ_NHSI01000041.1"/>
</dbReference>
<dbReference type="Gene3D" id="1.10.10.10">
    <property type="entry name" value="Winged helix-like DNA-binding domain superfamily/Winged helix DNA-binding domain"/>
    <property type="match status" value="1"/>
</dbReference>
<evidence type="ECO:0000313" key="6">
    <source>
        <dbReference type="EMBL" id="PTN02446.1"/>
    </source>
</evidence>
<dbReference type="GO" id="GO:0003700">
    <property type="term" value="F:DNA-binding transcription factor activity"/>
    <property type="evidence" value="ECO:0007669"/>
    <property type="project" value="InterPro"/>
</dbReference>
<gene>
    <name evidence="6" type="ORF">C8N32_10617</name>
</gene>
<dbReference type="Proteomes" id="UP000243859">
    <property type="component" value="Unassembled WGS sequence"/>
</dbReference>
<dbReference type="Pfam" id="PF00126">
    <property type="entry name" value="HTH_1"/>
    <property type="match status" value="1"/>
</dbReference>
<comment type="caution">
    <text evidence="6">The sequence shown here is derived from an EMBL/GenBank/DDBJ whole genome shotgun (WGS) entry which is preliminary data.</text>
</comment>
<dbReference type="OrthoDB" id="8479870at2"/>
<evidence type="ECO:0000259" key="5">
    <source>
        <dbReference type="PROSITE" id="PS50931"/>
    </source>
</evidence>
<dbReference type="PANTHER" id="PTHR30427:SF1">
    <property type="entry name" value="TRANSCRIPTIONAL ACTIVATOR PROTEIN LYSR"/>
    <property type="match status" value="1"/>
</dbReference>
<proteinExistence type="inferred from homology"/>
<dbReference type="GO" id="GO:0010628">
    <property type="term" value="P:positive regulation of gene expression"/>
    <property type="evidence" value="ECO:0007669"/>
    <property type="project" value="TreeGrafter"/>
</dbReference>
<evidence type="ECO:0000256" key="1">
    <source>
        <dbReference type="ARBA" id="ARBA00009437"/>
    </source>
</evidence>
<evidence type="ECO:0000256" key="4">
    <source>
        <dbReference type="ARBA" id="ARBA00023163"/>
    </source>
</evidence>
<sequence>MNLSFRQLNAFREVMRSGSISQAARSLGRTQPAVSSVIAGLETELGFKLFTREQSKLTPTPEAYFFLEECEAILTRLDQAKLTLQAMSGNQSGRLQIACHPAASGFFMPQVLRDFLSDKPEVEAALMMRSSRFIEELVASQQFDVGFAETPRPRPSVRQVDFDLDCICALPAGDPLAKNATITPEMLDGKQLALLYDDHPITRDIRTAFARRGVAIHRRFELQTILPGLSFVAAGLCYMICDRISAHGVLNRENLLSGLVFRSFAPRIPARLSLLTPAHRPQSLLSEAFCEHLKTHVLRMHEEVDARLIP</sequence>
<protein>
    <submittedName>
        <fullName evidence="6">DNA-binding transcriptional LysR family regulator</fullName>
    </submittedName>
</protein>
<name>A0A2T5BST4_9RHOB</name>